<evidence type="ECO:0000313" key="11">
    <source>
        <dbReference type="Proteomes" id="UP001515780"/>
    </source>
</evidence>
<name>A0ABX0RVA7_9GAMM</name>
<evidence type="ECO:0000256" key="5">
    <source>
        <dbReference type="ARBA" id="ARBA00023143"/>
    </source>
</evidence>
<dbReference type="NCBIfam" id="NF005955">
    <property type="entry name" value="PRK08032.1"/>
    <property type="match status" value="1"/>
</dbReference>
<dbReference type="Pfam" id="PF02465">
    <property type="entry name" value="FliD_N"/>
    <property type="match status" value="1"/>
</dbReference>
<keyword evidence="10" id="KW-0969">Cilium</keyword>
<accession>A0ABX0RVA7</accession>
<evidence type="ECO:0000256" key="3">
    <source>
        <dbReference type="ARBA" id="ARBA00016246"/>
    </source>
</evidence>
<dbReference type="Proteomes" id="UP001515780">
    <property type="component" value="Unassembled WGS sequence"/>
</dbReference>
<dbReference type="EMBL" id="VWXC01000022">
    <property type="protein sequence ID" value="NIG21525.1"/>
    <property type="molecule type" value="Genomic_DNA"/>
</dbReference>
<feature type="domain" description="Flagellar hook-associated protein 2 C-terminal" evidence="9">
    <location>
        <begin position="224"/>
        <end position="452"/>
    </location>
</feature>
<keyword evidence="7" id="KW-0964">Secreted</keyword>
<comment type="caution">
    <text evidence="10">The sequence shown here is derived from an EMBL/GenBank/DDBJ whole genome shotgun (WGS) entry which is preliminary data.</text>
</comment>
<comment type="subunit">
    <text evidence="2 7">Homopentamer.</text>
</comment>
<evidence type="ECO:0000259" key="8">
    <source>
        <dbReference type="Pfam" id="PF02465"/>
    </source>
</evidence>
<proteinExistence type="inferred from homology"/>
<evidence type="ECO:0000259" key="9">
    <source>
        <dbReference type="Pfam" id="PF07195"/>
    </source>
</evidence>
<evidence type="ECO:0000256" key="1">
    <source>
        <dbReference type="ARBA" id="ARBA00009764"/>
    </source>
</evidence>
<evidence type="ECO:0000256" key="4">
    <source>
        <dbReference type="ARBA" id="ARBA00023054"/>
    </source>
</evidence>
<keyword evidence="10" id="KW-0282">Flagellum</keyword>
<dbReference type="PANTHER" id="PTHR30288:SF0">
    <property type="entry name" value="FLAGELLAR HOOK-ASSOCIATED PROTEIN 2"/>
    <property type="match status" value="1"/>
</dbReference>
<comment type="similarity">
    <text evidence="1 7">Belongs to the FliD family.</text>
</comment>
<comment type="subcellular location">
    <subcellularLocation>
        <location evidence="7">Secreted</location>
    </subcellularLocation>
    <subcellularLocation>
        <location evidence="7">Bacterial flagellum</location>
    </subcellularLocation>
</comment>
<reference evidence="10 11" key="1">
    <citation type="journal article" date="2019" name="bioRxiv">
        <title>Bacteria contribute to plant secondary compound degradation in a generalist herbivore system.</title>
        <authorList>
            <person name="Francoeur C.B."/>
            <person name="Khadempour L."/>
            <person name="Moreira-Soto R.D."/>
            <person name="Gotting K."/>
            <person name="Book A.J."/>
            <person name="Pinto-Tomas A.A."/>
            <person name="Keefover-Ring K."/>
            <person name="Currie C.R."/>
        </authorList>
    </citation>
    <scope>NUCLEOTIDE SEQUENCE [LARGE SCALE GENOMIC DNA]</scope>
    <source>
        <strain evidence="10">Al-1710</strain>
    </source>
</reference>
<gene>
    <name evidence="10" type="primary">fliD</name>
    <name evidence="10" type="ORF">F3J37_22915</name>
</gene>
<keyword evidence="4" id="KW-0175">Coiled coil</keyword>
<protein>
    <recommendedName>
        <fullName evidence="3 7">Flagellar hook-associated protein 2</fullName>
        <shortName evidence="7">HAP2</shortName>
    </recommendedName>
    <alternativeName>
        <fullName evidence="7">Flagellar cap protein</fullName>
    </alternativeName>
</protein>
<keyword evidence="5 7" id="KW-0975">Bacterial flagellum</keyword>
<dbReference type="PANTHER" id="PTHR30288">
    <property type="entry name" value="FLAGELLAR CAP/ASSEMBLY PROTEIN FLID"/>
    <property type="match status" value="1"/>
</dbReference>
<dbReference type="RefSeq" id="WP_166936053.1">
    <property type="nucleotide sequence ID" value="NZ_VWXC01000022.1"/>
</dbReference>
<organism evidence="10 11">
    <name type="scientific">Candidatus Pantoea communis</name>
    <dbReference type="NCBI Taxonomy" id="2608354"/>
    <lineage>
        <taxon>Bacteria</taxon>
        <taxon>Pseudomonadati</taxon>
        <taxon>Pseudomonadota</taxon>
        <taxon>Gammaproteobacteria</taxon>
        <taxon>Enterobacterales</taxon>
        <taxon>Erwiniaceae</taxon>
        <taxon>Pantoea</taxon>
    </lineage>
</organism>
<evidence type="ECO:0000256" key="2">
    <source>
        <dbReference type="ARBA" id="ARBA00011255"/>
    </source>
</evidence>
<keyword evidence="10" id="KW-0966">Cell projection</keyword>
<comment type="function">
    <text evidence="7">Required for morphogenesis and for the elongation of the flagellar filament by facilitating polymerization of the flagellin monomers at the tip of growing filament. Forms a capping structure, which prevents flagellin subunits (transported through the central channel of the flagellum) from leaking out without polymerization at the distal end.</text>
</comment>
<evidence type="ECO:0000256" key="7">
    <source>
        <dbReference type="RuleBase" id="RU362066"/>
    </source>
</evidence>
<keyword evidence="11" id="KW-1185">Reference proteome</keyword>
<dbReference type="InterPro" id="IPR040026">
    <property type="entry name" value="FliD"/>
</dbReference>
<evidence type="ECO:0000256" key="6">
    <source>
        <dbReference type="ARBA" id="ARBA00025175"/>
    </source>
</evidence>
<dbReference type="Pfam" id="PF07195">
    <property type="entry name" value="FliD_C"/>
    <property type="match status" value="1"/>
</dbReference>
<dbReference type="InterPro" id="IPR003481">
    <property type="entry name" value="FliD_N"/>
</dbReference>
<comment type="function">
    <text evidence="6">Required for the morphogenesis and for the elongation of the flagellar filament by facilitating polymerization of the flagellin monomers at the tip of growing filament. Forms a capping structure, which prevents flagellin subunits (transported through the central channel of the flagellum) from leaking out without polymerization at the distal end.</text>
</comment>
<evidence type="ECO:0000313" key="10">
    <source>
        <dbReference type="EMBL" id="NIG21525.1"/>
    </source>
</evidence>
<dbReference type="InterPro" id="IPR010809">
    <property type="entry name" value="FliD_C"/>
</dbReference>
<feature type="domain" description="Flagellar hook-associated protein 2 N-terminal" evidence="8">
    <location>
        <begin position="11"/>
        <end position="106"/>
    </location>
</feature>
<sequence>MAGISTLGVGSGLGLSTILDKLTAAEKQSLTPISKQQSAATAKLSAYGTLKTAIQAFQTANTKLKDASLYTATSTTSSSSAFSADTNGSALAGKYTISVDHLAQSQTLTSDAKTDVKAALGSDAASRTLTFVTADGKEKSISLTKDQTSLTALRDTINKSDVGISASLIKVSGTEYRLSLTSKATGTDHAVTSLSVTGDDTLHGFVGFDKSDQANSHMIQSVEAQNASLTVNNVAIQSSSNTIEDAVEGITLKLNDQTSGTQTLTVSADTSKAKSAITDWVNAYNSLQDTMGNLTRYTAVDAGKEPDSKNGALLGDGTLRNIQTQLKSILANASGSGVYKTLSQAGITTDPTDGKLKLDADKLSSALKVRPDAIRDMYTGDGKKTGVSTVLDTTFTAFLSSKGVIQGATDSISKKLNQLTDQYNTTSKRIDDKIARYKTQFTNLDKVVSVLNSTSNYLTQQFDNMTSSNSKK</sequence>